<evidence type="ECO:0000313" key="1">
    <source>
        <dbReference type="EMBL" id="KAH3877581.1"/>
    </source>
</evidence>
<reference evidence="1" key="1">
    <citation type="journal article" date="2019" name="bioRxiv">
        <title>The Genome of the Zebra Mussel, Dreissena polymorpha: A Resource for Invasive Species Research.</title>
        <authorList>
            <person name="McCartney M.A."/>
            <person name="Auch B."/>
            <person name="Kono T."/>
            <person name="Mallez S."/>
            <person name="Zhang Y."/>
            <person name="Obille A."/>
            <person name="Becker A."/>
            <person name="Abrahante J.E."/>
            <person name="Garbe J."/>
            <person name="Badalamenti J.P."/>
            <person name="Herman A."/>
            <person name="Mangelson H."/>
            <person name="Liachko I."/>
            <person name="Sullivan S."/>
            <person name="Sone E.D."/>
            <person name="Koren S."/>
            <person name="Silverstein K.A.T."/>
            <person name="Beckman K.B."/>
            <person name="Gohl D.M."/>
        </authorList>
    </citation>
    <scope>NUCLEOTIDE SEQUENCE</scope>
    <source>
        <strain evidence="1">Duluth1</strain>
        <tissue evidence="1">Whole animal</tissue>
    </source>
</reference>
<organism evidence="1 2">
    <name type="scientific">Dreissena polymorpha</name>
    <name type="common">Zebra mussel</name>
    <name type="synonym">Mytilus polymorpha</name>
    <dbReference type="NCBI Taxonomy" id="45954"/>
    <lineage>
        <taxon>Eukaryota</taxon>
        <taxon>Metazoa</taxon>
        <taxon>Spiralia</taxon>
        <taxon>Lophotrochozoa</taxon>
        <taxon>Mollusca</taxon>
        <taxon>Bivalvia</taxon>
        <taxon>Autobranchia</taxon>
        <taxon>Heteroconchia</taxon>
        <taxon>Euheterodonta</taxon>
        <taxon>Imparidentia</taxon>
        <taxon>Neoheterodontei</taxon>
        <taxon>Myida</taxon>
        <taxon>Dreissenoidea</taxon>
        <taxon>Dreissenidae</taxon>
        <taxon>Dreissena</taxon>
    </lineage>
</organism>
<dbReference type="Proteomes" id="UP000828390">
    <property type="component" value="Unassembled WGS sequence"/>
</dbReference>
<sequence length="58" mass="6893">MQKLIMNNMSETARNRRQTLVEICRIRFRERMMMFKVLPTTPTKIKIPGNVAHSQKSM</sequence>
<gene>
    <name evidence="1" type="ORF">DPMN_001456</name>
</gene>
<protein>
    <submittedName>
        <fullName evidence="1">Uncharacterized protein</fullName>
    </submittedName>
</protein>
<evidence type="ECO:0000313" key="2">
    <source>
        <dbReference type="Proteomes" id="UP000828390"/>
    </source>
</evidence>
<proteinExistence type="predicted"/>
<name>A0A9D4MJV0_DREPO</name>
<keyword evidence="2" id="KW-1185">Reference proteome</keyword>
<dbReference type="EMBL" id="JAIWYP010000001">
    <property type="protein sequence ID" value="KAH3877581.1"/>
    <property type="molecule type" value="Genomic_DNA"/>
</dbReference>
<dbReference type="AlphaFoldDB" id="A0A9D4MJV0"/>
<comment type="caution">
    <text evidence="1">The sequence shown here is derived from an EMBL/GenBank/DDBJ whole genome shotgun (WGS) entry which is preliminary data.</text>
</comment>
<reference evidence="1" key="2">
    <citation type="submission" date="2020-11" db="EMBL/GenBank/DDBJ databases">
        <authorList>
            <person name="McCartney M.A."/>
            <person name="Auch B."/>
            <person name="Kono T."/>
            <person name="Mallez S."/>
            <person name="Becker A."/>
            <person name="Gohl D.M."/>
            <person name="Silverstein K.A.T."/>
            <person name="Koren S."/>
            <person name="Bechman K.B."/>
            <person name="Herman A."/>
            <person name="Abrahante J.E."/>
            <person name="Garbe J."/>
        </authorList>
    </citation>
    <scope>NUCLEOTIDE SEQUENCE</scope>
    <source>
        <strain evidence="1">Duluth1</strain>
        <tissue evidence="1">Whole animal</tissue>
    </source>
</reference>
<accession>A0A9D4MJV0</accession>